<dbReference type="GO" id="GO:0019867">
    <property type="term" value="C:outer membrane"/>
    <property type="evidence" value="ECO:0007669"/>
    <property type="project" value="InterPro"/>
</dbReference>
<gene>
    <name evidence="2" type="ORF">GS399_14075</name>
</gene>
<comment type="caution">
    <text evidence="2">The sequence shown here is derived from an EMBL/GenBank/DDBJ whole genome shotgun (WGS) entry which is preliminary data.</text>
</comment>
<keyword evidence="3" id="KW-1185">Reference proteome</keyword>
<dbReference type="Pfam" id="PF14292">
    <property type="entry name" value="SusE"/>
    <property type="match status" value="1"/>
</dbReference>
<dbReference type="GO" id="GO:2001070">
    <property type="term" value="F:starch binding"/>
    <property type="evidence" value="ECO:0007669"/>
    <property type="project" value="InterPro"/>
</dbReference>
<protein>
    <submittedName>
        <fullName evidence="2">SusF/SusE family outer membrane protein</fullName>
    </submittedName>
</protein>
<dbReference type="Gene3D" id="2.60.40.3620">
    <property type="match status" value="2"/>
</dbReference>
<proteinExistence type="predicted"/>
<organism evidence="2 3">
    <name type="scientific">Hufsiella arboris</name>
    <dbReference type="NCBI Taxonomy" id="2695275"/>
    <lineage>
        <taxon>Bacteria</taxon>
        <taxon>Pseudomonadati</taxon>
        <taxon>Bacteroidota</taxon>
        <taxon>Sphingobacteriia</taxon>
        <taxon>Sphingobacteriales</taxon>
        <taxon>Sphingobacteriaceae</taxon>
        <taxon>Hufsiella</taxon>
    </lineage>
</organism>
<name>A0A7K1YBX1_9SPHI</name>
<sequence length="349" mass="37654">MKKILLYTTAIFFLILHACKKDEQRAVISADVIAPVITSPADGSSIVITAPDTSKAVSVKWSSADYNVNTIIDYVVQIDSAGKNFSKPATLGGNSSDSLSTTLGALNNTLLNSLKFTPNKAGTVELRVGATLNKKDYVYSNVVKISVTPFKSTITALWVPGQYQNWSPGNAPKIYSVGDQLYEGYVYMNVGDYFKFTSSGDWDHTNFGDGGAGKLTTDGLAGGLKVNVPGYYKFNVDTKNLTWSYALINSFGLIGSATSGGWDNSTPMTYDPVKNTWTTTANLVSGALKFRANNGWDINYGPADSNAMNGFLIQTDGAITIPSDGNYTVTIDMSRSSDPYKYSYTVKKN</sequence>
<dbReference type="InterPro" id="IPR025970">
    <property type="entry name" value="SusE"/>
</dbReference>
<dbReference type="EMBL" id="WVHT01000006">
    <property type="protein sequence ID" value="MXV52102.1"/>
    <property type="molecule type" value="Genomic_DNA"/>
</dbReference>
<reference evidence="2 3" key="1">
    <citation type="submission" date="2019-11" db="EMBL/GenBank/DDBJ databases">
        <title>Pedobacter sp. HMF7647 Genome sequencing and assembly.</title>
        <authorList>
            <person name="Kang H."/>
            <person name="Kim H."/>
            <person name="Joh K."/>
        </authorList>
    </citation>
    <scope>NUCLEOTIDE SEQUENCE [LARGE SCALE GENOMIC DNA]</scope>
    <source>
        <strain evidence="2 3">HMF7647</strain>
    </source>
</reference>
<dbReference type="CDD" id="cd12967">
    <property type="entry name" value="CBM_SusE-F_like_u1"/>
    <property type="match status" value="1"/>
</dbReference>
<dbReference type="RefSeq" id="WP_160845279.1">
    <property type="nucleotide sequence ID" value="NZ_WVHT01000006.1"/>
</dbReference>
<evidence type="ECO:0000313" key="2">
    <source>
        <dbReference type="EMBL" id="MXV52102.1"/>
    </source>
</evidence>
<dbReference type="AlphaFoldDB" id="A0A7K1YBX1"/>
<dbReference type="Proteomes" id="UP000466586">
    <property type="component" value="Unassembled WGS sequence"/>
</dbReference>
<evidence type="ECO:0000313" key="3">
    <source>
        <dbReference type="Proteomes" id="UP000466586"/>
    </source>
</evidence>
<feature type="domain" description="SusE outer membrane protein" evidence="1">
    <location>
        <begin position="21"/>
        <end position="128"/>
    </location>
</feature>
<accession>A0A7K1YBX1</accession>
<evidence type="ECO:0000259" key="1">
    <source>
        <dbReference type="Pfam" id="PF14292"/>
    </source>
</evidence>